<keyword evidence="4" id="KW-1185">Reference proteome</keyword>
<dbReference type="SUPFAM" id="SSF48371">
    <property type="entry name" value="ARM repeat"/>
    <property type="match status" value="1"/>
</dbReference>
<dbReference type="PANTHER" id="PTHR23315">
    <property type="entry name" value="U BOX DOMAIN-CONTAINING"/>
    <property type="match status" value="1"/>
</dbReference>
<gene>
    <name evidence="5" type="primary">LOC107806162</name>
</gene>
<dbReference type="Proteomes" id="UP000790787">
    <property type="component" value="Chromosome 19"/>
</dbReference>
<dbReference type="SMART" id="SM00185">
    <property type="entry name" value="ARM"/>
    <property type="match status" value="3"/>
</dbReference>
<evidence type="ECO:0000256" key="2">
    <source>
        <dbReference type="ARBA" id="ARBA00022786"/>
    </source>
</evidence>
<name>A0A1S4BA77_TOBAC</name>
<dbReference type="GO" id="GO:0005634">
    <property type="term" value="C:nucleus"/>
    <property type="evidence" value="ECO:0000318"/>
    <property type="project" value="GO_Central"/>
</dbReference>
<dbReference type="InterPro" id="IPR058678">
    <property type="entry name" value="ARM_PUB"/>
</dbReference>
<dbReference type="AlphaFoldDB" id="A0A1S4BA77"/>
<reference evidence="4" key="1">
    <citation type="journal article" date="2014" name="Nat. Commun.">
        <title>The tobacco genome sequence and its comparison with those of tomato and potato.</title>
        <authorList>
            <person name="Sierro N."/>
            <person name="Battey J.N."/>
            <person name="Ouadi S."/>
            <person name="Bakaher N."/>
            <person name="Bovet L."/>
            <person name="Willig A."/>
            <person name="Goepfert S."/>
            <person name="Peitsch M.C."/>
            <person name="Ivanov N.V."/>
        </authorList>
    </citation>
    <scope>NUCLEOTIDE SEQUENCE [LARGE SCALE GENOMIC DNA]</scope>
</reference>
<keyword evidence="2" id="KW-0833">Ubl conjugation pathway</keyword>
<evidence type="ECO:0000256" key="1">
    <source>
        <dbReference type="ARBA" id="ARBA00022737"/>
    </source>
</evidence>
<evidence type="ECO:0000313" key="5">
    <source>
        <dbReference type="RefSeq" id="XP_016485757.1"/>
    </source>
</evidence>
<evidence type="ECO:0000313" key="4">
    <source>
        <dbReference type="Proteomes" id="UP000790787"/>
    </source>
</evidence>
<reference evidence="5" key="2">
    <citation type="submission" date="2025-08" db="UniProtKB">
        <authorList>
            <consortium name="RefSeq"/>
        </authorList>
    </citation>
    <scope>IDENTIFICATION</scope>
    <source>
        <tissue evidence="5">Leaf</tissue>
    </source>
</reference>
<accession>A0A1S4BA77</accession>
<feature type="domain" description="U-box" evidence="3">
    <location>
        <begin position="8"/>
        <end position="296"/>
    </location>
</feature>
<keyword evidence="1" id="KW-0677">Repeat</keyword>
<dbReference type="Pfam" id="PF25598">
    <property type="entry name" value="ARM_PUB"/>
    <property type="match status" value="1"/>
</dbReference>
<sequence>MEVKRRAVKNLVTKLSSVSEQTRTEAICELRLISKNDSDSRPLIADAGAVPYLAESLYSSNKLSQENATATLHNLSISSKDLLMSTRGLLDALSHALRNPSSPFVVQCAAATIFSLLTVESYRSIIGHKRDILFGLVDIIKSPNSDSRTVKDALKALFGIALYPLNRAQIIELGAVPALFSLLCHDGRVGILEDVTAVIAQIAGCEESWEAFRKVSGVGVLVDLLDSSTGSSSRTKENAVSALLNLVQCGGEEIANSVRDTVLGAVDDIIEVAENGTDKGRSKAMTLLKILDASSCMFQEEEQMDCLSNSNHSL</sequence>
<organism evidence="4 5">
    <name type="scientific">Nicotiana tabacum</name>
    <name type="common">Common tobacco</name>
    <dbReference type="NCBI Taxonomy" id="4097"/>
    <lineage>
        <taxon>Eukaryota</taxon>
        <taxon>Viridiplantae</taxon>
        <taxon>Streptophyta</taxon>
        <taxon>Embryophyta</taxon>
        <taxon>Tracheophyta</taxon>
        <taxon>Spermatophyta</taxon>
        <taxon>Magnoliopsida</taxon>
        <taxon>eudicotyledons</taxon>
        <taxon>Gunneridae</taxon>
        <taxon>Pentapetalae</taxon>
        <taxon>asterids</taxon>
        <taxon>lamiids</taxon>
        <taxon>Solanales</taxon>
        <taxon>Solanaceae</taxon>
        <taxon>Nicotianoideae</taxon>
        <taxon>Nicotianeae</taxon>
        <taxon>Nicotiana</taxon>
    </lineage>
</organism>
<dbReference type="PaxDb" id="4097-A0A1S4BA77"/>
<dbReference type="GO" id="GO:0005737">
    <property type="term" value="C:cytoplasm"/>
    <property type="evidence" value="ECO:0000318"/>
    <property type="project" value="GO_Central"/>
</dbReference>
<dbReference type="RefSeq" id="XP_016485757.1">
    <property type="nucleotide sequence ID" value="XM_016630271.1"/>
</dbReference>
<dbReference type="Gene3D" id="1.25.10.10">
    <property type="entry name" value="Leucine-rich Repeat Variant"/>
    <property type="match status" value="1"/>
</dbReference>
<dbReference type="InterPro" id="IPR016024">
    <property type="entry name" value="ARM-type_fold"/>
</dbReference>
<dbReference type="STRING" id="4097.A0A1S4BA77"/>
<dbReference type="FunFam" id="1.25.10.10:FF:000561">
    <property type="entry name" value="ARM repeat superfamily protein"/>
    <property type="match status" value="1"/>
</dbReference>
<evidence type="ECO:0000259" key="3">
    <source>
        <dbReference type="Pfam" id="PF25598"/>
    </source>
</evidence>
<dbReference type="OrthoDB" id="7537227at2759"/>
<dbReference type="KEGG" id="nta:107806162"/>
<dbReference type="OMA" id="HIIRYPD"/>
<dbReference type="SMR" id="A0A1S4BA77"/>
<dbReference type="RefSeq" id="XP_016485757.1">
    <property type="nucleotide sequence ID" value="XM_016630271.2"/>
</dbReference>
<dbReference type="InterPro" id="IPR000225">
    <property type="entry name" value="Armadillo"/>
</dbReference>
<dbReference type="PANTHER" id="PTHR23315:SF238">
    <property type="entry name" value="ARM REPEAT SUPERFAMILY PROTEIN"/>
    <property type="match status" value="1"/>
</dbReference>
<proteinExistence type="predicted"/>
<protein>
    <submittedName>
        <fullName evidence="5">U-box domain-containing protein 11-like</fullName>
    </submittedName>
    <submittedName>
        <fullName evidence="5">U-box domain-containing protein 19-like</fullName>
    </submittedName>
</protein>
<dbReference type="GeneID" id="107806162"/>
<dbReference type="InterPro" id="IPR011989">
    <property type="entry name" value="ARM-like"/>
</dbReference>